<keyword evidence="2" id="KW-1185">Reference proteome</keyword>
<comment type="caution">
    <text evidence="1">The sequence shown here is derived from an EMBL/GenBank/DDBJ whole genome shotgun (WGS) entry which is preliminary data.</text>
</comment>
<gene>
    <name evidence="1" type="ORF">E1B28_013363</name>
</gene>
<reference evidence="1" key="1">
    <citation type="journal article" date="2021" name="Genome Biol. Evol.">
        <title>The assembled and annotated genome of the fairy-ring fungus Marasmius oreades.</title>
        <authorList>
            <person name="Hiltunen M."/>
            <person name="Ament-Velasquez S.L."/>
            <person name="Johannesson H."/>
        </authorList>
    </citation>
    <scope>NUCLEOTIDE SEQUENCE</scope>
    <source>
        <strain evidence="1">03SP1</strain>
    </source>
</reference>
<protein>
    <submittedName>
        <fullName evidence="1">Uncharacterized protein</fullName>
    </submittedName>
</protein>
<dbReference type="EMBL" id="CM032189">
    <property type="protein sequence ID" value="KAG7087392.1"/>
    <property type="molecule type" value="Genomic_DNA"/>
</dbReference>
<dbReference type="RefSeq" id="XP_043003863.1">
    <property type="nucleotide sequence ID" value="XM_043158514.1"/>
</dbReference>
<sequence length="95" mass="10880">MIAATYRAARAALVKTRKQGEWMNSLKELQDTDIRGISEWVLKEKEKEDWRLAQEQSGLGADAIDKVLNKRNVPTIPFNPILSLGQSKQVLSWIW</sequence>
<dbReference type="GeneID" id="66082438"/>
<dbReference type="Proteomes" id="UP001049176">
    <property type="component" value="Chromosome 9"/>
</dbReference>
<dbReference type="OrthoDB" id="3232711at2759"/>
<evidence type="ECO:0000313" key="2">
    <source>
        <dbReference type="Proteomes" id="UP001049176"/>
    </source>
</evidence>
<proteinExistence type="predicted"/>
<organism evidence="1 2">
    <name type="scientific">Marasmius oreades</name>
    <name type="common">fairy-ring Marasmius</name>
    <dbReference type="NCBI Taxonomy" id="181124"/>
    <lineage>
        <taxon>Eukaryota</taxon>
        <taxon>Fungi</taxon>
        <taxon>Dikarya</taxon>
        <taxon>Basidiomycota</taxon>
        <taxon>Agaricomycotina</taxon>
        <taxon>Agaricomycetes</taxon>
        <taxon>Agaricomycetidae</taxon>
        <taxon>Agaricales</taxon>
        <taxon>Marasmiineae</taxon>
        <taxon>Marasmiaceae</taxon>
        <taxon>Marasmius</taxon>
    </lineage>
</organism>
<accession>A0A9P7UM15</accession>
<dbReference type="KEGG" id="more:E1B28_013363"/>
<name>A0A9P7UM15_9AGAR</name>
<dbReference type="AlphaFoldDB" id="A0A9P7UM15"/>
<evidence type="ECO:0000313" key="1">
    <source>
        <dbReference type="EMBL" id="KAG7087392.1"/>
    </source>
</evidence>